<dbReference type="Proteomes" id="UP000309488">
    <property type="component" value="Unassembled WGS sequence"/>
</dbReference>
<feature type="signal peptide" evidence="1">
    <location>
        <begin position="1"/>
        <end position="22"/>
    </location>
</feature>
<feature type="chain" id="PRO_5020399519" description="Lipoprotein" evidence="1">
    <location>
        <begin position="23"/>
        <end position="122"/>
    </location>
</feature>
<organism evidence="2 3">
    <name type="scientific">Pedobacter polaris</name>
    <dbReference type="NCBI Taxonomy" id="2571273"/>
    <lineage>
        <taxon>Bacteria</taxon>
        <taxon>Pseudomonadati</taxon>
        <taxon>Bacteroidota</taxon>
        <taxon>Sphingobacteriia</taxon>
        <taxon>Sphingobacteriales</taxon>
        <taxon>Sphingobacteriaceae</taxon>
        <taxon>Pedobacter</taxon>
    </lineage>
</organism>
<keyword evidence="3" id="KW-1185">Reference proteome</keyword>
<proteinExistence type="predicted"/>
<sequence length="122" mass="13753">MKKIYFIIAMLALGLTFGCEIGASNQSISVKNTENSYTFKAEYPKHKTNEVVTYIEGSLEQDDFFSNVEGMKDEDVTLTDSTKFHITAEPGFIKINFTKRDNSATSYDKMVKLCQGIKEALK</sequence>
<evidence type="ECO:0008006" key="4">
    <source>
        <dbReference type="Google" id="ProtNLM"/>
    </source>
</evidence>
<evidence type="ECO:0000313" key="2">
    <source>
        <dbReference type="EMBL" id="TKC12141.1"/>
    </source>
</evidence>
<dbReference type="EMBL" id="SWBR01000001">
    <property type="protein sequence ID" value="TKC12141.1"/>
    <property type="molecule type" value="Genomic_DNA"/>
</dbReference>
<name>A0A4U1CSP8_9SPHI</name>
<dbReference type="PROSITE" id="PS51257">
    <property type="entry name" value="PROKAR_LIPOPROTEIN"/>
    <property type="match status" value="1"/>
</dbReference>
<comment type="caution">
    <text evidence="2">The sequence shown here is derived from an EMBL/GenBank/DDBJ whole genome shotgun (WGS) entry which is preliminary data.</text>
</comment>
<protein>
    <recommendedName>
        <fullName evidence="4">Lipoprotein</fullName>
    </recommendedName>
</protein>
<dbReference type="OrthoDB" id="771385at2"/>
<accession>A0A4U1CSP8</accession>
<keyword evidence="1" id="KW-0732">Signal</keyword>
<evidence type="ECO:0000313" key="3">
    <source>
        <dbReference type="Proteomes" id="UP000309488"/>
    </source>
</evidence>
<reference evidence="2 3" key="1">
    <citation type="submission" date="2019-04" db="EMBL/GenBank/DDBJ databases">
        <title>Pedobacter sp. RP-3-22 sp. nov., isolated from Arctic soil.</title>
        <authorList>
            <person name="Dahal R.H."/>
            <person name="Kim D.-U."/>
        </authorList>
    </citation>
    <scope>NUCLEOTIDE SEQUENCE [LARGE SCALE GENOMIC DNA]</scope>
    <source>
        <strain evidence="2 3">RP-3-22</strain>
    </source>
</reference>
<evidence type="ECO:0000256" key="1">
    <source>
        <dbReference type="SAM" id="SignalP"/>
    </source>
</evidence>
<gene>
    <name evidence="2" type="ORF">FA048_00540</name>
</gene>
<dbReference type="AlphaFoldDB" id="A0A4U1CSP8"/>
<dbReference type="RefSeq" id="WP_136838053.1">
    <property type="nucleotide sequence ID" value="NZ_SWBR01000001.1"/>
</dbReference>